<dbReference type="GO" id="GO:0006269">
    <property type="term" value="P:DNA replication, synthesis of primer"/>
    <property type="evidence" value="ECO:0007669"/>
    <property type="project" value="UniProtKB-UniRule"/>
</dbReference>
<dbReference type="GO" id="GO:1990077">
    <property type="term" value="C:primosome complex"/>
    <property type="evidence" value="ECO:0007669"/>
    <property type="project" value="UniProtKB-UniRule"/>
</dbReference>
<evidence type="ECO:0000313" key="15">
    <source>
        <dbReference type="Proteomes" id="UP000248214"/>
    </source>
</evidence>
<dbReference type="EC" id="5.6.2.3" evidence="11 12"/>
<evidence type="ECO:0000256" key="2">
    <source>
        <dbReference type="ARBA" id="ARBA00022515"/>
    </source>
</evidence>
<evidence type="ECO:0000313" key="14">
    <source>
        <dbReference type="EMBL" id="PYZ94885.1"/>
    </source>
</evidence>
<gene>
    <name evidence="14" type="primary">dnaB</name>
    <name evidence="14" type="ORF">CR194_05005</name>
</gene>
<comment type="catalytic activity">
    <reaction evidence="10 12">
        <text>ATP + H2O = ADP + phosphate + H(+)</text>
        <dbReference type="Rhea" id="RHEA:13065"/>
        <dbReference type="ChEBI" id="CHEBI:15377"/>
        <dbReference type="ChEBI" id="CHEBI:15378"/>
        <dbReference type="ChEBI" id="CHEBI:30616"/>
        <dbReference type="ChEBI" id="CHEBI:43474"/>
        <dbReference type="ChEBI" id="CHEBI:456216"/>
        <dbReference type="EC" id="5.6.2.3"/>
    </reaction>
</comment>
<keyword evidence="9" id="KW-0413">Isomerase</keyword>
<evidence type="ECO:0000256" key="9">
    <source>
        <dbReference type="ARBA" id="ARBA00023235"/>
    </source>
</evidence>
<accession>A0A323TZ71</accession>
<dbReference type="PANTHER" id="PTHR30153">
    <property type="entry name" value="REPLICATIVE DNA HELICASE DNAB"/>
    <property type="match status" value="1"/>
</dbReference>
<keyword evidence="8 12" id="KW-0238">DNA-binding</keyword>
<proteinExistence type="inferred from homology"/>
<protein>
    <recommendedName>
        <fullName evidence="11 12">Replicative DNA helicase</fullName>
        <ecNumber evidence="11 12">5.6.2.3</ecNumber>
    </recommendedName>
</protein>
<dbReference type="GO" id="GO:0005829">
    <property type="term" value="C:cytosol"/>
    <property type="evidence" value="ECO:0007669"/>
    <property type="project" value="TreeGrafter"/>
</dbReference>
<organism evidence="14 15">
    <name type="scientific">Salipaludibacillus keqinensis</name>
    <dbReference type="NCBI Taxonomy" id="2045207"/>
    <lineage>
        <taxon>Bacteria</taxon>
        <taxon>Bacillati</taxon>
        <taxon>Bacillota</taxon>
        <taxon>Bacilli</taxon>
        <taxon>Bacillales</taxon>
        <taxon>Bacillaceae</taxon>
    </lineage>
</organism>
<dbReference type="EMBL" id="PDOD01000001">
    <property type="protein sequence ID" value="PYZ94885.1"/>
    <property type="molecule type" value="Genomic_DNA"/>
</dbReference>
<comment type="function">
    <text evidence="12">The main replicative DNA helicase, it participates in initiation and elongation during chromosome replication. Travels ahead of the DNA replisome, separating dsDNA into templates for DNA synthesis. A processive ATP-dependent 5'-3' DNA helicase it has DNA-dependent ATPase activity.</text>
</comment>
<dbReference type="InterPro" id="IPR007693">
    <property type="entry name" value="DNA_helicase_DnaB-like_N"/>
</dbReference>
<comment type="caution">
    <text evidence="14">The sequence shown here is derived from an EMBL/GenBank/DDBJ whole genome shotgun (WGS) entry which is preliminary data.</text>
</comment>
<evidence type="ECO:0000256" key="1">
    <source>
        <dbReference type="ARBA" id="ARBA00008428"/>
    </source>
</evidence>
<dbReference type="PROSITE" id="PS51199">
    <property type="entry name" value="SF4_HELICASE"/>
    <property type="match status" value="1"/>
</dbReference>
<evidence type="ECO:0000256" key="3">
    <source>
        <dbReference type="ARBA" id="ARBA00022705"/>
    </source>
</evidence>
<dbReference type="Proteomes" id="UP000248214">
    <property type="component" value="Unassembled WGS sequence"/>
</dbReference>
<dbReference type="GO" id="GO:0003677">
    <property type="term" value="F:DNA binding"/>
    <property type="evidence" value="ECO:0007669"/>
    <property type="project" value="UniProtKB-UniRule"/>
</dbReference>
<evidence type="ECO:0000256" key="6">
    <source>
        <dbReference type="ARBA" id="ARBA00022806"/>
    </source>
</evidence>
<dbReference type="CDD" id="cd00984">
    <property type="entry name" value="DnaB_C"/>
    <property type="match status" value="1"/>
</dbReference>
<dbReference type="NCBIfam" id="TIGR00665">
    <property type="entry name" value="DnaB"/>
    <property type="match status" value="1"/>
</dbReference>
<keyword evidence="5 12" id="KW-0378">Hydrolase</keyword>
<dbReference type="GO" id="GO:0043139">
    <property type="term" value="F:5'-3' DNA helicase activity"/>
    <property type="evidence" value="ECO:0007669"/>
    <property type="project" value="UniProtKB-EC"/>
</dbReference>
<dbReference type="GO" id="GO:0005524">
    <property type="term" value="F:ATP binding"/>
    <property type="evidence" value="ECO:0007669"/>
    <property type="project" value="UniProtKB-UniRule"/>
</dbReference>
<dbReference type="GO" id="GO:0016887">
    <property type="term" value="F:ATP hydrolysis activity"/>
    <property type="evidence" value="ECO:0007669"/>
    <property type="project" value="RHEA"/>
</dbReference>
<reference evidence="14 15" key="1">
    <citation type="submission" date="2017-10" db="EMBL/GenBank/DDBJ databases">
        <title>Bacillus sp. nov., a halophilic bacterium isolated from a Keqin Lake.</title>
        <authorList>
            <person name="Wang H."/>
        </authorList>
    </citation>
    <scope>NUCLEOTIDE SEQUENCE [LARGE SCALE GENOMIC DNA]</scope>
    <source>
        <strain evidence="14 15">KQ-12</strain>
    </source>
</reference>
<dbReference type="Gene3D" id="3.40.50.300">
    <property type="entry name" value="P-loop containing nucleotide triphosphate hydrolases"/>
    <property type="match status" value="1"/>
</dbReference>
<evidence type="ECO:0000256" key="8">
    <source>
        <dbReference type="ARBA" id="ARBA00023125"/>
    </source>
</evidence>
<evidence type="ECO:0000256" key="4">
    <source>
        <dbReference type="ARBA" id="ARBA00022741"/>
    </source>
</evidence>
<keyword evidence="2 12" id="KW-0639">Primosome</keyword>
<keyword evidence="4 12" id="KW-0547">Nucleotide-binding</keyword>
<dbReference type="InterPro" id="IPR036185">
    <property type="entry name" value="DNA_heli_DnaB-like_N_sf"/>
</dbReference>
<dbReference type="InterPro" id="IPR007694">
    <property type="entry name" value="DNA_helicase_DnaB-like_C"/>
</dbReference>
<evidence type="ECO:0000256" key="5">
    <source>
        <dbReference type="ARBA" id="ARBA00022801"/>
    </source>
</evidence>
<evidence type="ECO:0000256" key="12">
    <source>
        <dbReference type="RuleBase" id="RU362085"/>
    </source>
</evidence>
<dbReference type="Pfam" id="PF00772">
    <property type="entry name" value="DnaB"/>
    <property type="match status" value="1"/>
</dbReference>
<evidence type="ECO:0000259" key="13">
    <source>
        <dbReference type="PROSITE" id="PS51199"/>
    </source>
</evidence>
<dbReference type="AlphaFoldDB" id="A0A323TZ71"/>
<dbReference type="SUPFAM" id="SSF48024">
    <property type="entry name" value="N-terminal domain of DnaB helicase"/>
    <property type="match status" value="1"/>
</dbReference>
<keyword evidence="7 12" id="KW-0067">ATP-binding</keyword>
<evidence type="ECO:0000256" key="11">
    <source>
        <dbReference type="NCBIfam" id="TIGR00665"/>
    </source>
</evidence>
<feature type="domain" description="SF4 helicase" evidence="13">
    <location>
        <begin position="179"/>
        <end position="447"/>
    </location>
</feature>
<evidence type="ECO:0000256" key="10">
    <source>
        <dbReference type="ARBA" id="ARBA00048954"/>
    </source>
</evidence>
<keyword evidence="15" id="KW-1185">Reference proteome</keyword>
<dbReference type="Gene3D" id="1.10.860.10">
    <property type="entry name" value="DNAb Helicase, Chain A"/>
    <property type="match status" value="1"/>
</dbReference>
<comment type="similarity">
    <text evidence="1 12">Belongs to the helicase family. DnaB subfamily.</text>
</comment>
<evidence type="ECO:0000256" key="7">
    <source>
        <dbReference type="ARBA" id="ARBA00022840"/>
    </source>
</evidence>
<dbReference type="SUPFAM" id="SSF52540">
    <property type="entry name" value="P-loop containing nucleoside triphosphate hydrolases"/>
    <property type="match status" value="1"/>
</dbReference>
<dbReference type="InterPro" id="IPR027417">
    <property type="entry name" value="P-loop_NTPase"/>
</dbReference>
<keyword evidence="3 12" id="KW-0235">DNA replication</keyword>
<dbReference type="PANTHER" id="PTHR30153:SF2">
    <property type="entry name" value="REPLICATIVE DNA HELICASE"/>
    <property type="match status" value="1"/>
</dbReference>
<name>A0A323TZ71_9BACI</name>
<dbReference type="InterPro" id="IPR007692">
    <property type="entry name" value="DNA_helicase_DnaB"/>
</dbReference>
<dbReference type="InterPro" id="IPR016136">
    <property type="entry name" value="DNA_helicase_N/primase_C"/>
</dbReference>
<sequence length="457" mass="52033">MNSRDRREINRCLDKLTSGRRTPVADQYNLEAEKMLLGCLLLDPSLVREVIVEPKQLSGGHDRLLEAMITLTNSEEDINRATLLEQLGSSFMNQLNIGEMMGAVPSVHAYKNYEQIILRTGRKRELRQAATTFLHSNVTDEQTVNRFLSSVRNIEASGGRDDEFKIKDILTEMYQQALDGTVKRGLPTTFSQYDRLTNGHSEGQFIIVAARPSVGKTAFALNVAMGHMKGKAFGHLYSLEMSKEQFLNRMISAKSRINSQKLRDPQTRFDVNDWNSYSEAIHELNKENLYICDRSSVKIADIYANTRKLIRKHPDMPHFIIIDYLQLLKSAANKQNRQEEVSEISRSLKSLARELRVPVIALSQLSRGVESRSDKRPNLSDLRESGSLEQDADVVAFLYRDDYYNRNEVSDNTIEIIIAKQREGPVGTVELGYEKEYNLFVNREESNGTTEQMANGN</sequence>
<dbReference type="Pfam" id="PF03796">
    <property type="entry name" value="DnaB_C"/>
    <property type="match status" value="1"/>
</dbReference>
<keyword evidence="6 12" id="KW-0347">Helicase</keyword>